<feature type="region of interest" description="Disordered" evidence="1">
    <location>
        <begin position="87"/>
        <end position="131"/>
    </location>
</feature>
<evidence type="ECO:0000313" key="3">
    <source>
        <dbReference type="Proteomes" id="UP000297475"/>
    </source>
</evidence>
<reference evidence="2 3" key="1">
    <citation type="submission" date="2019-04" db="EMBL/GenBank/DDBJ databases">
        <title>Natronospirillum operosus gen. nov., sp. nov., a haloalkaliphilic satellite isolated from decaying biomass of laboratory culture of cyanobacterium Geitlerinema sp. and proposal of Natronospirillaceae fam. nov. and Saccharospirillaceae fam. nov.</title>
        <authorList>
            <person name="Kevbrin V."/>
            <person name="Boltyanskaya Y."/>
            <person name="Koziaeva V."/>
            <person name="Grouzdev D.S."/>
            <person name="Park M."/>
            <person name="Cho J."/>
        </authorList>
    </citation>
    <scope>NUCLEOTIDE SEQUENCE [LARGE SCALE GENOMIC DNA]</scope>
    <source>
        <strain evidence="2 3">G-116</strain>
    </source>
</reference>
<protein>
    <recommendedName>
        <fullName evidence="4">Tetratricopeptide repeat protein</fullName>
    </recommendedName>
</protein>
<gene>
    <name evidence="2" type="ORF">E4656_12780</name>
</gene>
<name>A0A4Z0W4B9_9GAMM</name>
<feature type="compositionally biased region" description="Basic and acidic residues" evidence="1">
    <location>
        <begin position="22"/>
        <end position="34"/>
    </location>
</feature>
<keyword evidence="3" id="KW-1185">Reference proteome</keyword>
<feature type="compositionally biased region" description="Low complexity" evidence="1">
    <location>
        <begin position="107"/>
        <end position="131"/>
    </location>
</feature>
<organism evidence="2 3">
    <name type="scientific">Natronospirillum operosum</name>
    <dbReference type="NCBI Taxonomy" id="2759953"/>
    <lineage>
        <taxon>Bacteria</taxon>
        <taxon>Pseudomonadati</taxon>
        <taxon>Pseudomonadota</taxon>
        <taxon>Gammaproteobacteria</taxon>
        <taxon>Oceanospirillales</taxon>
        <taxon>Natronospirillaceae</taxon>
        <taxon>Natronospirillum</taxon>
    </lineage>
</organism>
<feature type="region of interest" description="Disordered" evidence="1">
    <location>
        <begin position="1"/>
        <end position="34"/>
    </location>
</feature>
<accession>A0A4Z0W4B9</accession>
<evidence type="ECO:0008006" key="4">
    <source>
        <dbReference type="Google" id="ProtNLM"/>
    </source>
</evidence>
<feature type="region of interest" description="Disordered" evidence="1">
    <location>
        <begin position="162"/>
        <end position="202"/>
    </location>
</feature>
<dbReference type="Proteomes" id="UP000297475">
    <property type="component" value="Unassembled WGS sequence"/>
</dbReference>
<comment type="caution">
    <text evidence="2">The sequence shown here is derived from an EMBL/GenBank/DDBJ whole genome shotgun (WGS) entry which is preliminary data.</text>
</comment>
<sequence>MSNLVSSALRRRENAIPPPTGEPKEAPWDHADDWSEPRFNPLAGARSERQWPGMRITMRAGYAVLAVIILWQGWQVMGHLNSPEPATFSTRTLPEEPTLADSEDAQPEPATDAAEPAVATAAPDTPADIPIASVDSSRAAGSDLLPADTTADLPTLTPPVADAAAEESAVEGDAPTAAPTVQPSSIQPATADTQGAPAETAAFSATARREALEAASQQFASGDEESALQYIQEWLRQDDHTEVRQFYARLLLRHGDAETARYAVRPGFNRPELELRAYADYKVGAYADARRHYEELLRRADNPQQEWYLWLAICHDHLQDTAQAIRYFEAYLNQAEGQPASLVRHARERLEQLSG</sequence>
<dbReference type="AlphaFoldDB" id="A0A4Z0W4B9"/>
<feature type="compositionally biased region" description="Polar residues" evidence="1">
    <location>
        <begin position="179"/>
        <end position="193"/>
    </location>
</feature>
<evidence type="ECO:0000313" key="2">
    <source>
        <dbReference type="EMBL" id="TGG92347.1"/>
    </source>
</evidence>
<evidence type="ECO:0000256" key="1">
    <source>
        <dbReference type="SAM" id="MobiDB-lite"/>
    </source>
</evidence>
<dbReference type="EMBL" id="SRMF01000005">
    <property type="protein sequence ID" value="TGG92347.1"/>
    <property type="molecule type" value="Genomic_DNA"/>
</dbReference>
<dbReference type="SUPFAM" id="SSF48452">
    <property type="entry name" value="TPR-like"/>
    <property type="match status" value="2"/>
</dbReference>
<proteinExistence type="predicted"/>
<dbReference type="Gene3D" id="1.25.40.10">
    <property type="entry name" value="Tetratricopeptide repeat domain"/>
    <property type="match status" value="1"/>
</dbReference>
<dbReference type="RefSeq" id="WP_135483681.1">
    <property type="nucleotide sequence ID" value="NZ_SRMF01000005.1"/>
</dbReference>
<dbReference type="InterPro" id="IPR011990">
    <property type="entry name" value="TPR-like_helical_dom_sf"/>
</dbReference>